<gene>
    <name evidence="7" type="ORF">GTOL_11464</name>
</gene>
<keyword evidence="3 5" id="KW-0378">Hydrolase</keyword>
<evidence type="ECO:0000256" key="3">
    <source>
        <dbReference type="ARBA" id="ARBA00022801"/>
    </source>
</evidence>
<dbReference type="Proteomes" id="UP000742786">
    <property type="component" value="Unassembled WGS sequence"/>
</dbReference>
<evidence type="ECO:0000256" key="2">
    <source>
        <dbReference type="ARBA" id="ARBA00022670"/>
    </source>
</evidence>
<dbReference type="Gene3D" id="3.40.50.200">
    <property type="entry name" value="Peptidase S8/S53 domain"/>
    <property type="match status" value="1"/>
</dbReference>
<evidence type="ECO:0000313" key="8">
    <source>
        <dbReference type="Proteomes" id="UP000742786"/>
    </source>
</evidence>
<sequence>MARSFGVYMDIIICSSGMRTHRLASSAETSGTSSARAAARWMLLACLLAAGSARAQLHLPPLQMPTLPLNVPSDIGPASSRATTGLERLDLQGSRLRKNSDLLRRYGGRLEPDPNGNPVIRNEIVAYLPSSALLEKARAEGFNIIRQRALPELDAGTVVLRPKEGVSTLDGLKRLRELAPDDAFDFNHLYGEGGLTTLAGRGAATAPTAAPQAATANLYRRIGLIDGGVDGNVDALRVARIQRDGCRGRTVVSAHGTAVASIMVGRAARFHGAAPGAELYAADVYCAEPTGGSVDAIANAFSWLAGQHVPVINVSLVGPPNRILERIVASMIARGHLIVAAVGNDGPAAAPLYPASYPGVIGVTAVGAAGLVLPEAARGPQVAFAAPGADMVAANIPHGYASVRGTSFAAPVVAGLLALLIDEPGHTTARQALAQLVRGATDLGPPGKDPIYGYGLVGKEIRVAPSQ</sequence>
<evidence type="ECO:0000259" key="6">
    <source>
        <dbReference type="Pfam" id="PF00082"/>
    </source>
</evidence>
<feature type="active site" description="Charge relay system" evidence="5">
    <location>
        <position position="226"/>
    </location>
</feature>
<dbReference type="AlphaFoldDB" id="A0A916J705"/>
<feature type="domain" description="Peptidase S8/S53" evidence="6">
    <location>
        <begin position="252"/>
        <end position="455"/>
    </location>
</feature>
<organism evidence="7 8">
    <name type="scientific">Georgfuchsia toluolica</name>
    <dbReference type="NCBI Taxonomy" id="424218"/>
    <lineage>
        <taxon>Bacteria</taxon>
        <taxon>Pseudomonadati</taxon>
        <taxon>Pseudomonadota</taxon>
        <taxon>Betaproteobacteria</taxon>
        <taxon>Nitrosomonadales</taxon>
        <taxon>Sterolibacteriaceae</taxon>
        <taxon>Georgfuchsia</taxon>
    </lineage>
</organism>
<evidence type="ECO:0000256" key="4">
    <source>
        <dbReference type="ARBA" id="ARBA00022825"/>
    </source>
</evidence>
<comment type="similarity">
    <text evidence="1 5">Belongs to the peptidase S8 family.</text>
</comment>
<evidence type="ECO:0000256" key="5">
    <source>
        <dbReference type="PROSITE-ProRule" id="PRU01240"/>
    </source>
</evidence>
<dbReference type="GO" id="GO:0004252">
    <property type="term" value="F:serine-type endopeptidase activity"/>
    <property type="evidence" value="ECO:0007669"/>
    <property type="project" value="UniProtKB-UniRule"/>
</dbReference>
<dbReference type="PANTHER" id="PTHR43806">
    <property type="entry name" value="PEPTIDASE S8"/>
    <property type="match status" value="1"/>
</dbReference>
<dbReference type="PROSITE" id="PS00138">
    <property type="entry name" value="SUBTILASE_SER"/>
    <property type="match status" value="1"/>
</dbReference>
<reference evidence="7" key="1">
    <citation type="submission" date="2021-04" db="EMBL/GenBank/DDBJ databases">
        <authorList>
            <person name="Hornung B."/>
        </authorList>
    </citation>
    <scope>NUCLEOTIDE SEQUENCE</scope>
    <source>
        <strain evidence="7">G5G6</strain>
    </source>
</reference>
<feature type="active site" description="Charge relay system" evidence="5">
    <location>
        <position position="407"/>
    </location>
</feature>
<dbReference type="InterPro" id="IPR050131">
    <property type="entry name" value="Peptidase_S8_subtilisin-like"/>
</dbReference>
<evidence type="ECO:0000256" key="1">
    <source>
        <dbReference type="ARBA" id="ARBA00011073"/>
    </source>
</evidence>
<dbReference type="InterPro" id="IPR036852">
    <property type="entry name" value="Peptidase_S8/S53_dom_sf"/>
</dbReference>
<dbReference type="RefSeq" id="WP_220635530.1">
    <property type="nucleotide sequence ID" value="NZ_CAJQUM010000001.1"/>
</dbReference>
<comment type="caution">
    <text evidence="7">The sequence shown here is derived from an EMBL/GenBank/DDBJ whole genome shotgun (WGS) entry which is preliminary data.</text>
</comment>
<dbReference type="InterPro" id="IPR000209">
    <property type="entry name" value="Peptidase_S8/S53_dom"/>
</dbReference>
<feature type="active site" description="Charge relay system" evidence="5">
    <location>
        <position position="255"/>
    </location>
</feature>
<accession>A0A916J705</accession>
<dbReference type="GO" id="GO:0006508">
    <property type="term" value="P:proteolysis"/>
    <property type="evidence" value="ECO:0007669"/>
    <property type="project" value="UniProtKB-KW"/>
</dbReference>
<dbReference type="InterPro" id="IPR023828">
    <property type="entry name" value="Peptidase_S8_Ser-AS"/>
</dbReference>
<dbReference type="SUPFAM" id="SSF52743">
    <property type="entry name" value="Subtilisin-like"/>
    <property type="match status" value="1"/>
</dbReference>
<dbReference type="PROSITE" id="PS51892">
    <property type="entry name" value="SUBTILASE"/>
    <property type="match status" value="1"/>
</dbReference>
<dbReference type="InterPro" id="IPR022398">
    <property type="entry name" value="Peptidase_S8_His-AS"/>
</dbReference>
<dbReference type="PANTHER" id="PTHR43806:SF11">
    <property type="entry name" value="CEREVISIN-RELATED"/>
    <property type="match status" value="1"/>
</dbReference>
<dbReference type="CDD" id="cd05561">
    <property type="entry name" value="Peptidases_S8_4"/>
    <property type="match status" value="1"/>
</dbReference>
<dbReference type="EMBL" id="CAJQUM010000001">
    <property type="protein sequence ID" value="CAG4883581.1"/>
    <property type="molecule type" value="Genomic_DNA"/>
</dbReference>
<keyword evidence="2 5" id="KW-0645">Protease</keyword>
<dbReference type="Pfam" id="PF00082">
    <property type="entry name" value="Peptidase_S8"/>
    <property type="match status" value="1"/>
</dbReference>
<dbReference type="EC" id="3.4.21.62" evidence="7"/>
<protein>
    <submittedName>
        <fullName evidence="7">Subtilisin</fullName>
        <ecNumber evidence="7">3.4.21.62</ecNumber>
    </submittedName>
</protein>
<dbReference type="PROSITE" id="PS00137">
    <property type="entry name" value="SUBTILASE_HIS"/>
    <property type="match status" value="1"/>
</dbReference>
<keyword evidence="4 5" id="KW-0720">Serine protease</keyword>
<keyword evidence="8" id="KW-1185">Reference proteome</keyword>
<evidence type="ECO:0000313" key="7">
    <source>
        <dbReference type="EMBL" id="CAG4883581.1"/>
    </source>
</evidence>
<proteinExistence type="inferred from homology"/>
<name>A0A916J705_9PROT</name>